<evidence type="ECO:0000313" key="1">
    <source>
        <dbReference type="EMBL" id="SOD19160.1"/>
    </source>
</evidence>
<name>A0A286AB81_9PROT</name>
<evidence type="ECO:0000313" key="2">
    <source>
        <dbReference type="Proteomes" id="UP000219335"/>
    </source>
</evidence>
<protein>
    <recommendedName>
        <fullName evidence="3">DUF2971 family protein</fullName>
    </recommendedName>
</protein>
<dbReference type="AlphaFoldDB" id="A0A286AB81"/>
<evidence type="ECO:0008006" key="3">
    <source>
        <dbReference type="Google" id="ProtNLM"/>
    </source>
</evidence>
<gene>
    <name evidence="1" type="ORF">SAMN06297164_2130</name>
</gene>
<reference evidence="1 2" key="1">
    <citation type="submission" date="2017-09" db="EMBL/GenBank/DDBJ databases">
        <authorList>
            <person name="Ehlers B."/>
            <person name="Leendertz F.H."/>
        </authorList>
    </citation>
    <scope>NUCLEOTIDE SEQUENCE [LARGE SCALE GENOMIC DNA]</scope>
    <source>
        <strain evidence="1 2">Nm42</strain>
    </source>
</reference>
<accession>A0A286AB81</accession>
<sequence>MPYRIHPACTAPTDVNCLIWRYMDFEKFLSLIDKSALYFPRLDKLSKVDPYEGHFTHVNAMIGNEEITLFDQLKHQVIAHIDKEKKRMIEVDNKSFEDTEDWGKKKYEDDKINIDLIALAHREIPRAVLNDRNKIFVHSWHMQEYESAAMWSLYAKYSNGIAIVSTYNDLVQSVLDNQDYIVYIGIVNYIDYRKDHIPVKNMLSPFLYKRKSFEHEKELRALIHVRKYDEYDRPIDTDQNINGIYVNVNLNELIKIIYISPTAEEWIVDLIKSILKKYNLNPLVFHSDLQSSAPIY</sequence>
<dbReference type="Proteomes" id="UP000219335">
    <property type="component" value="Unassembled WGS sequence"/>
</dbReference>
<organism evidence="1 2">
    <name type="scientific">Nitrosomonas ureae</name>
    <dbReference type="NCBI Taxonomy" id="44577"/>
    <lineage>
        <taxon>Bacteria</taxon>
        <taxon>Pseudomonadati</taxon>
        <taxon>Pseudomonadota</taxon>
        <taxon>Betaproteobacteria</taxon>
        <taxon>Nitrosomonadales</taxon>
        <taxon>Nitrosomonadaceae</taxon>
        <taxon>Nitrosomonas</taxon>
    </lineage>
</organism>
<proteinExistence type="predicted"/>
<dbReference type="EMBL" id="OCMU01000001">
    <property type="protein sequence ID" value="SOD19160.1"/>
    <property type="molecule type" value="Genomic_DNA"/>
</dbReference>